<organism evidence="2 3">
    <name type="scientific">Ottowia pentelensis</name>
    <dbReference type="NCBI Taxonomy" id="511108"/>
    <lineage>
        <taxon>Bacteria</taxon>
        <taxon>Pseudomonadati</taxon>
        <taxon>Pseudomonadota</taxon>
        <taxon>Betaproteobacteria</taxon>
        <taxon>Burkholderiales</taxon>
        <taxon>Comamonadaceae</taxon>
        <taxon>Ottowia</taxon>
    </lineage>
</organism>
<dbReference type="Gene3D" id="2.30.110.10">
    <property type="entry name" value="Electron Transport, Fmn-binding Protein, Chain A"/>
    <property type="match status" value="1"/>
</dbReference>
<dbReference type="PANTHER" id="PTHR40660">
    <property type="entry name" value="5'-PHOSPHATE OXIDASE PUTATIVE DOMAIN-CONTAINING PROTEIN-RELATED"/>
    <property type="match status" value="1"/>
</dbReference>
<dbReference type="InterPro" id="IPR011576">
    <property type="entry name" value="Pyridox_Oxase_N"/>
</dbReference>
<evidence type="ECO:0000259" key="1">
    <source>
        <dbReference type="SMART" id="SM00065"/>
    </source>
</evidence>
<comment type="caution">
    <text evidence="2">The sequence shown here is derived from an EMBL/GenBank/DDBJ whole genome shotgun (WGS) entry which is preliminary data.</text>
</comment>
<gene>
    <name evidence="2" type="ORF">ACFFGG_07270</name>
</gene>
<dbReference type="EMBL" id="JBHLTN010000014">
    <property type="protein sequence ID" value="MFC0592352.1"/>
    <property type="molecule type" value="Genomic_DNA"/>
</dbReference>
<dbReference type="Proteomes" id="UP001589834">
    <property type="component" value="Unassembled WGS sequence"/>
</dbReference>
<sequence>MSAAAAPRLRSIRACLEGAIPSQVATCAPDGTPNVAYLSQVVYVDDEHVALSFQFFNKTRQNILANPCATALVNDPVTAHYFRLHLRYLRTETAGPLFERMRAQLAGIASHDGLADVFALKGSDIYAVEHIEALPGEPLPPAPPRADLLGGLRLCSQRLARCNALDELLQTLLACLHEQLGIEHALVLMLDAPAGALYTVASQGYARSGVGSEVRLGQGVIGMAAREATPVRISHMTHAALYSHTLRDSLAGGDTATGPEIPYPGLAEPHSQLAVPLISGGRTLGVLFVESPLDLQFRYPEEDALVALAGQLAAAIERLQCPDDSAEPAPAGAMAAYPQGAPVRVRHFAANDSVFVNDAYLIKGVAGAILCRLLREHARTGRQEFSNRELRLDRSLGLPEVADNLEARLLLLQRRLQESRTGIRLEKAGRGRIRLCLEAPVQLEEGLV</sequence>
<name>A0ABV6PR79_9BURK</name>
<keyword evidence="3" id="KW-1185">Reference proteome</keyword>
<protein>
    <submittedName>
        <fullName evidence="2">GAF domain-containing protein</fullName>
    </submittedName>
</protein>
<dbReference type="InterPro" id="IPR029016">
    <property type="entry name" value="GAF-like_dom_sf"/>
</dbReference>
<dbReference type="InterPro" id="IPR003018">
    <property type="entry name" value="GAF"/>
</dbReference>
<proteinExistence type="predicted"/>
<dbReference type="SUPFAM" id="SSF55781">
    <property type="entry name" value="GAF domain-like"/>
    <property type="match status" value="1"/>
</dbReference>
<reference evidence="2 3" key="1">
    <citation type="submission" date="2024-09" db="EMBL/GenBank/DDBJ databases">
        <authorList>
            <person name="Sun Q."/>
            <person name="Mori K."/>
        </authorList>
    </citation>
    <scope>NUCLEOTIDE SEQUENCE [LARGE SCALE GENOMIC DNA]</scope>
    <source>
        <strain evidence="2 3">NCAIM B.02336</strain>
    </source>
</reference>
<dbReference type="Pfam" id="PF01590">
    <property type="entry name" value="GAF"/>
    <property type="match status" value="1"/>
</dbReference>
<evidence type="ECO:0000313" key="3">
    <source>
        <dbReference type="Proteomes" id="UP001589834"/>
    </source>
</evidence>
<dbReference type="SUPFAM" id="SSF50475">
    <property type="entry name" value="FMN-binding split barrel"/>
    <property type="match status" value="1"/>
</dbReference>
<dbReference type="Gene3D" id="3.30.450.40">
    <property type="match status" value="1"/>
</dbReference>
<dbReference type="Pfam" id="PF01243">
    <property type="entry name" value="PNPOx_N"/>
    <property type="match status" value="1"/>
</dbReference>
<dbReference type="SMART" id="SM00065">
    <property type="entry name" value="GAF"/>
    <property type="match status" value="1"/>
</dbReference>
<accession>A0ABV6PR79</accession>
<dbReference type="InterPro" id="IPR012349">
    <property type="entry name" value="Split_barrel_FMN-bd"/>
</dbReference>
<dbReference type="RefSeq" id="WP_377481588.1">
    <property type="nucleotide sequence ID" value="NZ_JBHLTN010000014.1"/>
</dbReference>
<evidence type="ECO:0000313" key="2">
    <source>
        <dbReference type="EMBL" id="MFC0592352.1"/>
    </source>
</evidence>
<dbReference type="PANTHER" id="PTHR40660:SF1">
    <property type="entry name" value="5'-PHOSPHATE OXIDASE PUTATIVE DOMAIN-CONTAINING PROTEIN-RELATED"/>
    <property type="match status" value="1"/>
</dbReference>
<feature type="domain" description="GAF" evidence="1">
    <location>
        <begin position="164"/>
        <end position="326"/>
    </location>
</feature>